<comment type="pathway">
    <text evidence="3">Nucleotide-sugar biosynthesis; GDP-alpha-D-mannose biosynthesis; alpha-D-mannose 1-phosphate from D-fructose 6-phosphate: step 2/2.</text>
</comment>
<name>A0A917GM27_9GAMM</name>
<dbReference type="GO" id="GO:0000287">
    <property type="term" value="F:magnesium ion binding"/>
    <property type="evidence" value="ECO:0007669"/>
    <property type="project" value="InterPro"/>
</dbReference>
<evidence type="ECO:0000256" key="10">
    <source>
        <dbReference type="RuleBase" id="RU004326"/>
    </source>
</evidence>
<gene>
    <name evidence="15" type="primary">algC</name>
    <name evidence="15" type="ORF">GCM10011403_06100</name>
</gene>
<evidence type="ECO:0000259" key="11">
    <source>
        <dbReference type="Pfam" id="PF00408"/>
    </source>
</evidence>
<dbReference type="Pfam" id="PF00408">
    <property type="entry name" value="PGM_PMM_IV"/>
    <property type="match status" value="1"/>
</dbReference>
<evidence type="ECO:0000313" key="16">
    <source>
        <dbReference type="Proteomes" id="UP000627715"/>
    </source>
</evidence>
<protein>
    <recommendedName>
        <fullName evidence="5">phosphomannomutase</fullName>
        <ecNumber evidence="5">5.4.2.8</ecNumber>
    </recommendedName>
</protein>
<accession>A0A917GM27</accession>
<evidence type="ECO:0000256" key="6">
    <source>
        <dbReference type="ARBA" id="ARBA00022553"/>
    </source>
</evidence>
<proteinExistence type="inferred from homology"/>
<dbReference type="Pfam" id="PF02879">
    <property type="entry name" value="PGM_PMM_II"/>
    <property type="match status" value="1"/>
</dbReference>
<keyword evidence="16" id="KW-1185">Reference proteome</keyword>
<dbReference type="PRINTS" id="PR00509">
    <property type="entry name" value="PGMPMM"/>
</dbReference>
<comment type="catalytic activity">
    <reaction evidence="1">
        <text>alpha-D-mannose 1-phosphate = D-mannose 6-phosphate</text>
        <dbReference type="Rhea" id="RHEA:11140"/>
        <dbReference type="ChEBI" id="CHEBI:58409"/>
        <dbReference type="ChEBI" id="CHEBI:58735"/>
        <dbReference type="EC" id="5.4.2.8"/>
    </reaction>
</comment>
<comment type="caution">
    <text evidence="15">The sequence shown here is derived from an EMBL/GenBank/DDBJ whole genome shotgun (WGS) entry which is preliminary data.</text>
</comment>
<dbReference type="InterPro" id="IPR036900">
    <property type="entry name" value="A-D-PHexomutase_C_sf"/>
</dbReference>
<dbReference type="SUPFAM" id="SSF55957">
    <property type="entry name" value="Phosphoglucomutase, C-terminal domain"/>
    <property type="match status" value="1"/>
</dbReference>
<dbReference type="PROSITE" id="PS00710">
    <property type="entry name" value="PGM_PMM"/>
    <property type="match status" value="1"/>
</dbReference>
<dbReference type="InterPro" id="IPR005846">
    <property type="entry name" value="A-D-PHexomutase_a/b/a-III"/>
</dbReference>
<dbReference type="EC" id="5.4.2.8" evidence="5"/>
<dbReference type="Gene3D" id="3.40.120.10">
    <property type="entry name" value="Alpha-D-Glucose-1,6-Bisphosphate, subunit A, domain 3"/>
    <property type="match status" value="3"/>
</dbReference>
<dbReference type="EMBL" id="BMIY01000002">
    <property type="protein sequence ID" value="GGG51686.1"/>
    <property type="molecule type" value="Genomic_DNA"/>
</dbReference>
<evidence type="ECO:0000313" key="15">
    <source>
        <dbReference type="EMBL" id="GGG51686.1"/>
    </source>
</evidence>
<evidence type="ECO:0000256" key="9">
    <source>
        <dbReference type="ARBA" id="ARBA00023235"/>
    </source>
</evidence>
<feature type="domain" description="Alpha-D-phosphohexomutase alpha/beta/alpha" evidence="13">
    <location>
        <begin position="178"/>
        <end position="274"/>
    </location>
</feature>
<dbReference type="InterPro" id="IPR005845">
    <property type="entry name" value="A-D-PHexomutase_a/b/a-II"/>
</dbReference>
<keyword evidence="6" id="KW-0597">Phosphoprotein</keyword>
<dbReference type="CDD" id="cd03089">
    <property type="entry name" value="PMM_PGM"/>
    <property type="match status" value="1"/>
</dbReference>
<dbReference type="InterPro" id="IPR005844">
    <property type="entry name" value="A-D-PHexomutase_a/b/a-I"/>
</dbReference>
<evidence type="ECO:0000256" key="5">
    <source>
        <dbReference type="ARBA" id="ARBA00012730"/>
    </source>
</evidence>
<dbReference type="Pfam" id="PF02878">
    <property type="entry name" value="PGM_PMM_I"/>
    <property type="match status" value="1"/>
</dbReference>
<dbReference type="PANTHER" id="PTHR43771:SF2">
    <property type="entry name" value="PHOSPHOMANNOMUTASE_PHOSPHOGLUCOMUTASE"/>
    <property type="match status" value="1"/>
</dbReference>
<feature type="domain" description="Alpha-D-phosphohexomutase alpha/beta/alpha" evidence="14">
    <location>
        <begin position="279"/>
        <end position="391"/>
    </location>
</feature>
<evidence type="ECO:0000256" key="4">
    <source>
        <dbReference type="ARBA" id="ARBA00010231"/>
    </source>
</evidence>
<dbReference type="InterPro" id="IPR016055">
    <property type="entry name" value="A-D-PHexomutase_a/b/a-I/II/III"/>
</dbReference>
<reference evidence="15" key="1">
    <citation type="journal article" date="2014" name="Int. J. Syst. Evol. Microbiol.">
        <title>Complete genome sequence of Corynebacterium casei LMG S-19264T (=DSM 44701T), isolated from a smear-ripened cheese.</title>
        <authorList>
            <consortium name="US DOE Joint Genome Institute (JGI-PGF)"/>
            <person name="Walter F."/>
            <person name="Albersmeier A."/>
            <person name="Kalinowski J."/>
            <person name="Ruckert C."/>
        </authorList>
    </citation>
    <scope>NUCLEOTIDE SEQUENCE</scope>
    <source>
        <strain evidence="15">CGMCC 1.15425</strain>
    </source>
</reference>
<evidence type="ECO:0000256" key="3">
    <source>
        <dbReference type="ARBA" id="ARBA00004699"/>
    </source>
</evidence>
<dbReference type="Proteomes" id="UP000627715">
    <property type="component" value="Unassembled WGS sequence"/>
</dbReference>
<keyword evidence="7 10" id="KW-0479">Metal-binding</keyword>
<sequence>MDAPLAANANTAKAKQRCHLPAHMFRAYDIRGVAGEDLTKENARLLGQAIGYLAMHFGHPEVLFARDGRLSSPLLAEPLQAGILDSGCNIIDLGIVPTPLLYFATHTTECSAGVMLTASHNPAHYNGIKMVRHRASLSPEQIQGVREQAIYLARHPDRVRPADQPKGEIRQLNIIPDYLKRICQDIPLERPPKLVVDCANAVPGLVAPDLYRAMGCEVIELYCEIDGRFPNHPPDPTIASNLDALCDRVKAEGADLGIALDGDGDRIVIVSETGEILDTDRLLMLFVRDILPRYQHRPQKAHVVFDVKCSNLLSNEIESLNGVPVMSRSGHSFMKMKMFESQAVIGGEFSAHIFIKDRWYGHDDGLYAGARFMELLVRSGEPVSALIQTLPDSVHTPELRIDVEEAVKFNLMARIAEAADFRDADVNLLDGVRADFKDGWGLIRASNTTPALLLRFEAASEVALQRIQASFQALLNQIDPALKF</sequence>
<dbReference type="GO" id="GO:0005975">
    <property type="term" value="P:carbohydrate metabolic process"/>
    <property type="evidence" value="ECO:0007669"/>
    <property type="project" value="InterPro"/>
</dbReference>
<feature type="domain" description="Alpha-D-phosphohexomutase C-terminal" evidence="11">
    <location>
        <begin position="399"/>
        <end position="471"/>
    </location>
</feature>
<evidence type="ECO:0000259" key="12">
    <source>
        <dbReference type="Pfam" id="PF02878"/>
    </source>
</evidence>
<feature type="domain" description="Alpha-D-phosphohexomutase alpha/beta/alpha" evidence="12">
    <location>
        <begin position="24"/>
        <end position="148"/>
    </location>
</feature>
<dbReference type="Pfam" id="PF02880">
    <property type="entry name" value="PGM_PMM_III"/>
    <property type="match status" value="1"/>
</dbReference>
<organism evidence="15 16">
    <name type="scientific">Pseudohongiella nitratireducens</name>
    <dbReference type="NCBI Taxonomy" id="1768907"/>
    <lineage>
        <taxon>Bacteria</taxon>
        <taxon>Pseudomonadati</taxon>
        <taxon>Pseudomonadota</taxon>
        <taxon>Gammaproteobacteria</taxon>
        <taxon>Pseudomonadales</taxon>
        <taxon>Pseudohongiellaceae</taxon>
        <taxon>Pseudohongiella</taxon>
    </lineage>
</organism>
<evidence type="ECO:0000256" key="2">
    <source>
        <dbReference type="ARBA" id="ARBA00001946"/>
    </source>
</evidence>
<dbReference type="OrthoDB" id="9803322at2"/>
<evidence type="ECO:0000259" key="13">
    <source>
        <dbReference type="Pfam" id="PF02879"/>
    </source>
</evidence>
<dbReference type="InterPro" id="IPR005841">
    <property type="entry name" value="Alpha-D-phosphohexomutase_SF"/>
</dbReference>
<comment type="cofactor">
    <cofactor evidence="2">
        <name>Mg(2+)</name>
        <dbReference type="ChEBI" id="CHEBI:18420"/>
    </cofactor>
</comment>
<dbReference type="PANTHER" id="PTHR43771">
    <property type="entry name" value="PHOSPHOMANNOMUTASE"/>
    <property type="match status" value="1"/>
</dbReference>
<dbReference type="SUPFAM" id="SSF53738">
    <property type="entry name" value="Phosphoglucomutase, first 3 domains"/>
    <property type="match status" value="3"/>
</dbReference>
<evidence type="ECO:0000256" key="7">
    <source>
        <dbReference type="ARBA" id="ARBA00022723"/>
    </source>
</evidence>
<keyword evidence="8 10" id="KW-0460">Magnesium</keyword>
<dbReference type="GO" id="GO:0004615">
    <property type="term" value="F:phosphomannomutase activity"/>
    <property type="evidence" value="ECO:0007669"/>
    <property type="project" value="UniProtKB-EC"/>
</dbReference>
<evidence type="ECO:0000259" key="14">
    <source>
        <dbReference type="Pfam" id="PF02880"/>
    </source>
</evidence>
<comment type="similarity">
    <text evidence="4 10">Belongs to the phosphohexose mutase family.</text>
</comment>
<reference evidence="15" key="2">
    <citation type="submission" date="2020-09" db="EMBL/GenBank/DDBJ databases">
        <authorList>
            <person name="Sun Q."/>
            <person name="Zhou Y."/>
        </authorList>
    </citation>
    <scope>NUCLEOTIDE SEQUENCE</scope>
    <source>
        <strain evidence="15">CGMCC 1.15425</strain>
    </source>
</reference>
<dbReference type="RefSeq" id="WP_068811421.1">
    <property type="nucleotide sequence ID" value="NZ_BMIY01000002.1"/>
</dbReference>
<dbReference type="AlphaFoldDB" id="A0A917GM27"/>
<dbReference type="InterPro" id="IPR016066">
    <property type="entry name" value="A-D-PHexomutase_CS"/>
</dbReference>
<keyword evidence="9" id="KW-0413">Isomerase</keyword>
<dbReference type="Gene3D" id="3.30.310.50">
    <property type="entry name" value="Alpha-D-phosphohexomutase, C-terminal domain"/>
    <property type="match status" value="1"/>
</dbReference>
<evidence type="ECO:0000256" key="1">
    <source>
        <dbReference type="ARBA" id="ARBA00000586"/>
    </source>
</evidence>
<dbReference type="InterPro" id="IPR005843">
    <property type="entry name" value="A-D-PHexomutase_C"/>
</dbReference>
<evidence type="ECO:0000256" key="8">
    <source>
        <dbReference type="ARBA" id="ARBA00022842"/>
    </source>
</evidence>